<gene>
    <name evidence="2" type="ORF">DLK05_16540</name>
</gene>
<feature type="transmembrane region" description="Helical" evidence="1">
    <location>
        <begin position="70"/>
        <end position="88"/>
    </location>
</feature>
<dbReference type="RefSeq" id="WP_127345061.1">
    <property type="nucleotide sequence ID" value="NZ_RJJX01000047.1"/>
</dbReference>
<reference evidence="2 3" key="1">
    <citation type="submission" date="2018-11" db="EMBL/GenBank/DDBJ databases">
        <title>Parancylomarina longa gen. nov., sp. nov., isolated from sediments of southern Okinawa.</title>
        <authorList>
            <person name="Fu T."/>
        </authorList>
    </citation>
    <scope>NUCLEOTIDE SEQUENCE [LARGE SCALE GENOMIC DNA]</scope>
    <source>
        <strain evidence="2 3">T3-2 S1-C</strain>
    </source>
</reference>
<keyword evidence="3" id="KW-1185">Reference proteome</keyword>
<protein>
    <submittedName>
        <fullName evidence="2">Uncharacterized protein</fullName>
    </submittedName>
</protein>
<evidence type="ECO:0000313" key="2">
    <source>
        <dbReference type="EMBL" id="RUT72823.1"/>
    </source>
</evidence>
<proteinExistence type="predicted"/>
<dbReference type="Proteomes" id="UP000282985">
    <property type="component" value="Unassembled WGS sequence"/>
</dbReference>
<keyword evidence="1" id="KW-0812">Transmembrane</keyword>
<dbReference type="EMBL" id="RJJX01000047">
    <property type="protein sequence ID" value="RUT72823.1"/>
    <property type="molecule type" value="Genomic_DNA"/>
</dbReference>
<keyword evidence="1" id="KW-0472">Membrane</keyword>
<evidence type="ECO:0000313" key="3">
    <source>
        <dbReference type="Proteomes" id="UP000282985"/>
    </source>
</evidence>
<accession>A0A434AEK5</accession>
<comment type="caution">
    <text evidence="2">The sequence shown here is derived from an EMBL/GenBank/DDBJ whole genome shotgun (WGS) entry which is preliminary data.</text>
</comment>
<name>A0A434AEK5_9BACT</name>
<feature type="transmembrane region" description="Helical" evidence="1">
    <location>
        <begin position="7"/>
        <end position="26"/>
    </location>
</feature>
<feature type="transmembrane region" description="Helical" evidence="1">
    <location>
        <begin position="38"/>
        <end position="58"/>
    </location>
</feature>
<organism evidence="2 3">
    <name type="scientific">Ancylomarina longa</name>
    <dbReference type="NCBI Taxonomy" id="2487017"/>
    <lineage>
        <taxon>Bacteria</taxon>
        <taxon>Pseudomonadati</taxon>
        <taxon>Bacteroidota</taxon>
        <taxon>Bacteroidia</taxon>
        <taxon>Marinilabiliales</taxon>
        <taxon>Marinifilaceae</taxon>
        <taxon>Ancylomarina</taxon>
    </lineage>
</organism>
<keyword evidence="1" id="KW-1133">Transmembrane helix</keyword>
<evidence type="ECO:0000256" key="1">
    <source>
        <dbReference type="SAM" id="Phobius"/>
    </source>
</evidence>
<feature type="transmembrane region" description="Helical" evidence="1">
    <location>
        <begin position="94"/>
        <end position="115"/>
    </location>
</feature>
<sequence length="122" mass="14224">MNCTNNKLTSFIISLIFIILFVFLRVNNFIVSNVDWKVYYDSVLANIFIIPIFIFFFGSFDLNFLKIRKIILSVMLIILYDAIFKYTGMDAIVVVAKIIFTIIGGSVSYFLLFFFNKSKRII</sequence>
<dbReference type="AlphaFoldDB" id="A0A434AEK5"/>